<feature type="region of interest" description="Disordered" evidence="1">
    <location>
        <begin position="440"/>
        <end position="459"/>
    </location>
</feature>
<proteinExistence type="predicted"/>
<feature type="region of interest" description="Disordered" evidence="1">
    <location>
        <begin position="78"/>
        <end position="98"/>
    </location>
</feature>
<reference evidence="2" key="1">
    <citation type="submission" date="2019-03" db="EMBL/GenBank/DDBJ databases">
        <title>WGS assembly of Setaria viridis.</title>
        <authorList>
            <person name="Huang P."/>
            <person name="Jenkins J."/>
            <person name="Grimwood J."/>
            <person name="Barry K."/>
            <person name="Healey A."/>
            <person name="Mamidi S."/>
            <person name="Sreedasyam A."/>
            <person name="Shu S."/>
            <person name="Feldman M."/>
            <person name="Wu J."/>
            <person name="Yu Y."/>
            <person name="Chen C."/>
            <person name="Johnson J."/>
            <person name="Rokhsar D."/>
            <person name="Baxter I."/>
            <person name="Schmutz J."/>
            <person name="Brutnell T."/>
            <person name="Kellogg E."/>
        </authorList>
    </citation>
    <scope>NUCLEOTIDE SEQUENCE [LARGE SCALE GENOMIC DNA]</scope>
</reference>
<feature type="compositionally biased region" description="Polar residues" evidence="1">
    <location>
        <begin position="221"/>
        <end position="237"/>
    </location>
</feature>
<gene>
    <name evidence="2" type="ORF">SEVIR_9G334400v2</name>
</gene>
<feature type="compositionally biased region" description="Basic residues" evidence="1">
    <location>
        <begin position="534"/>
        <end position="543"/>
    </location>
</feature>
<dbReference type="AlphaFoldDB" id="A0A4U6TCX3"/>
<sequence>MTALVDLDLNCRPSSPEPAVAEETRRAMLRQEQSFPDQMNDPHKFYGSFWKQSSSAQSSLHSTHEHKVMNLGSWANQNQEDFTNSDKHKSPSNIAQQNSDVRASIWRKTYAYNGVIDLEKPCTSGDAVGDVGCSGFGNLSNQNGRSRDGSCCISPENSSLVESAQLCRAWNSSRLSPGSVGSSDTPDCQSPIKKSETESRHSLIDLNVPQEESLPVSSALFHSSSTYPGKTSKSPTEVSEAECGSGIGSMRGSSITVITPNSVADSSRDVVAESSVQRKGLFDLNVSLESIDMPSEIISGYRDKVVNNDVSKGTASNHSFSRKNSLQAETSSKYLVHGNDHMLASKDDNNVLLPTSTNNGINKAQMPESGIVNKELLIPESPLADNNVPRLSISHNRASNLQEVSMLQAKAHDDDTTASIAARTLLSIFQHNSADTAYCPGSSSQTAAQNGNNEPQPSLDSFEKIVLSLDEIKDDGQSVYLAPSDKEGPACGIKLKRGRGMRNFQREIMPGLVSLARQEICEDLEAIGYEPKKTRSRKTRKRQGASSTRSRPRKRGSAARN</sequence>
<organism evidence="2 3">
    <name type="scientific">Setaria viridis</name>
    <name type="common">Green bristlegrass</name>
    <name type="synonym">Setaria italica subsp. viridis</name>
    <dbReference type="NCBI Taxonomy" id="4556"/>
    <lineage>
        <taxon>Eukaryota</taxon>
        <taxon>Viridiplantae</taxon>
        <taxon>Streptophyta</taxon>
        <taxon>Embryophyta</taxon>
        <taxon>Tracheophyta</taxon>
        <taxon>Spermatophyta</taxon>
        <taxon>Magnoliopsida</taxon>
        <taxon>Liliopsida</taxon>
        <taxon>Poales</taxon>
        <taxon>Poaceae</taxon>
        <taxon>PACMAD clade</taxon>
        <taxon>Panicoideae</taxon>
        <taxon>Panicodae</taxon>
        <taxon>Paniceae</taxon>
        <taxon>Cenchrinae</taxon>
        <taxon>Setaria</taxon>
    </lineage>
</organism>
<feature type="region of interest" description="Disordered" evidence="1">
    <location>
        <begin position="526"/>
        <end position="561"/>
    </location>
</feature>
<dbReference type="Proteomes" id="UP000298652">
    <property type="component" value="Chromosome 9"/>
</dbReference>
<name>A0A4U6TCX3_SETVI</name>
<feature type="region of interest" description="Disordered" evidence="1">
    <location>
        <begin position="174"/>
        <end position="200"/>
    </location>
</feature>
<dbReference type="InterPro" id="IPR008581">
    <property type="entry name" value="DUF863_pln"/>
</dbReference>
<feature type="region of interest" description="Disordered" evidence="1">
    <location>
        <begin position="221"/>
        <end position="252"/>
    </location>
</feature>
<dbReference type="Gramene" id="TKV95016">
    <property type="protein sequence ID" value="TKV95016"/>
    <property type="gene ID" value="SEVIR_9G334400v2"/>
</dbReference>
<feature type="compositionally biased region" description="Basic residues" evidence="1">
    <location>
        <begin position="550"/>
        <end position="561"/>
    </location>
</feature>
<evidence type="ECO:0000313" key="3">
    <source>
        <dbReference type="Proteomes" id="UP000298652"/>
    </source>
</evidence>
<keyword evidence="3" id="KW-1185">Reference proteome</keyword>
<dbReference type="PANTHER" id="PTHR33167">
    <property type="entry name" value="TRANSCRIPTION FACTOR, PUTATIVE (DUF863)-RELATED"/>
    <property type="match status" value="1"/>
</dbReference>
<evidence type="ECO:0000256" key="1">
    <source>
        <dbReference type="SAM" id="MobiDB-lite"/>
    </source>
</evidence>
<feature type="compositionally biased region" description="Low complexity" evidence="1">
    <location>
        <begin position="174"/>
        <end position="183"/>
    </location>
</feature>
<dbReference type="OMA" id="MHHVRSG"/>
<accession>A0A4U6TCX3</accession>
<dbReference type="PANTHER" id="PTHR33167:SF56">
    <property type="entry name" value="EXPRESSED PROTEIN"/>
    <property type="match status" value="1"/>
</dbReference>
<evidence type="ECO:0000313" key="2">
    <source>
        <dbReference type="EMBL" id="TKV95016.1"/>
    </source>
</evidence>
<protein>
    <submittedName>
        <fullName evidence="2">Uncharacterized protein</fullName>
    </submittedName>
</protein>
<dbReference type="Pfam" id="PF05904">
    <property type="entry name" value="DUF863"/>
    <property type="match status" value="1"/>
</dbReference>
<dbReference type="EMBL" id="CM016560">
    <property type="protein sequence ID" value="TKV95016.1"/>
    <property type="molecule type" value="Genomic_DNA"/>
</dbReference>